<reference evidence="8 9" key="1">
    <citation type="submission" date="2020-07" db="EMBL/GenBank/DDBJ databases">
        <title>Above-ground endophytic microbial communities from plants in different locations in the United States.</title>
        <authorList>
            <person name="Frank C."/>
        </authorList>
    </citation>
    <scope>NUCLEOTIDE SEQUENCE [LARGE SCALE GENOMIC DNA]</scope>
    <source>
        <strain evidence="8 9">WPL5_2</strain>
    </source>
</reference>
<evidence type="ECO:0000313" key="9">
    <source>
        <dbReference type="Proteomes" id="UP000590225"/>
    </source>
</evidence>
<dbReference type="Pfam" id="PF00589">
    <property type="entry name" value="Phage_integrase"/>
    <property type="match status" value="1"/>
</dbReference>
<dbReference type="Gene3D" id="1.10.443.10">
    <property type="entry name" value="Intergrase catalytic core"/>
    <property type="match status" value="1"/>
</dbReference>
<evidence type="ECO:0000259" key="6">
    <source>
        <dbReference type="PROSITE" id="PS51898"/>
    </source>
</evidence>
<evidence type="ECO:0000259" key="7">
    <source>
        <dbReference type="PROSITE" id="PS51900"/>
    </source>
</evidence>
<sequence length="403" mass="43586">MGRQKLPAGQHGEISTTEVAAVRGDDGQLLQRKYVVAKTRLGVARGPSKQIEARGATAGAARRALQAKLATLKAELEQEPTGPSGPTVTELAEKWWAMKSAGRLAENTRLAYRDVIDRLILPKLGETPVRDVRADVLASWLFEERQVRRVQAEHARTLLNQMLGAAVAWEWRTSNPVSGLKPLSNEHPRADPRDDDERWLGSADLEALREGLRGMRQRSYVPAMVELMLGLGLRISEAIALQARDIEWEHPDGVLVHIRRAVITPAYGQPFLQAHTKSGPDGARAIFAPPFVVEILGNLASAAGPEGFLLVSRDGGMVSARSARTSLRTVRKRVGLLRVTPHTFRRTAGRAAADEGGVAAATALLGHASEATATESYLPKARKAPADARAALQTLAPTQTPTD</sequence>
<name>A0AAW3T2M6_9MICO</name>
<evidence type="ECO:0000313" key="8">
    <source>
        <dbReference type="EMBL" id="MBA8988890.1"/>
    </source>
</evidence>
<dbReference type="CDD" id="cd00397">
    <property type="entry name" value="DNA_BRE_C"/>
    <property type="match status" value="1"/>
</dbReference>
<accession>A0AAW3T2M6</accession>
<organism evidence="8 9">
    <name type="scientific">Curtobacterium pusillum</name>
    <dbReference type="NCBI Taxonomy" id="69373"/>
    <lineage>
        <taxon>Bacteria</taxon>
        <taxon>Bacillati</taxon>
        <taxon>Actinomycetota</taxon>
        <taxon>Actinomycetes</taxon>
        <taxon>Micrococcales</taxon>
        <taxon>Microbacteriaceae</taxon>
        <taxon>Curtobacterium</taxon>
    </lineage>
</organism>
<protein>
    <submittedName>
        <fullName evidence="8">Integrase</fullName>
    </submittedName>
</protein>
<dbReference type="InterPro" id="IPR050808">
    <property type="entry name" value="Phage_Integrase"/>
</dbReference>
<comment type="similarity">
    <text evidence="1">Belongs to the 'phage' integrase family.</text>
</comment>
<evidence type="ECO:0000256" key="2">
    <source>
        <dbReference type="ARBA" id="ARBA00022908"/>
    </source>
</evidence>
<comment type="caution">
    <text evidence="8">The sequence shown here is derived from an EMBL/GenBank/DDBJ whole genome shotgun (WGS) entry which is preliminary data.</text>
</comment>
<dbReference type="Gene3D" id="1.10.150.130">
    <property type="match status" value="1"/>
</dbReference>
<dbReference type="Pfam" id="PF22022">
    <property type="entry name" value="Phage_int_M"/>
    <property type="match status" value="1"/>
</dbReference>
<dbReference type="InterPro" id="IPR053876">
    <property type="entry name" value="Phage_int_M"/>
</dbReference>
<dbReference type="SUPFAM" id="SSF56349">
    <property type="entry name" value="DNA breaking-rejoining enzymes"/>
    <property type="match status" value="1"/>
</dbReference>
<dbReference type="PROSITE" id="PS51900">
    <property type="entry name" value="CB"/>
    <property type="match status" value="1"/>
</dbReference>
<feature type="domain" description="Core-binding (CB)" evidence="7">
    <location>
        <begin position="86"/>
        <end position="167"/>
    </location>
</feature>
<dbReference type="PROSITE" id="PS51898">
    <property type="entry name" value="TYR_RECOMBINASE"/>
    <property type="match status" value="1"/>
</dbReference>
<evidence type="ECO:0000256" key="4">
    <source>
        <dbReference type="ARBA" id="ARBA00023172"/>
    </source>
</evidence>
<keyword evidence="4" id="KW-0233">DNA recombination</keyword>
<evidence type="ECO:0000256" key="5">
    <source>
        <dbReference type="PROSITE-ProRule" id="PRU01248"/>
    </source>
</evidence>
<gene>
    <name evidence="8" type="ORF">FHW23_000122</name>
</gene>
<dbReference type="RefSeq" id="WP_182514847.1">
    <property type="nucleotide sequence ID" value="NZ_JACGXP010000001.1"/>
</dbReference>
<dbReference type="InterPro" id="IPR002104">
    <property type="entry name" value="Integrase_catalytic"/>
</dbReference>
<dbReference type="PANTHER" id="PTHR30629:SF2">
    <property type="entry name" value="PROPHAGE INTEGRASE INTS-RELATED"/>
    <property type="match status" value="1"/>
</dbReference>
<dbReference type="Proteomes" id="UP000590225">
    <property type="component" value="Unassembled WGS sequence"/>
</dbReference>
<evidence type="ECO:0000256" key="3">
    <source>
        <dbReference type="ARBA" id="ARBA00023125"/>
    </source>
</evidence>
<keyword evidence="3 5" id="KW-0238">DNA-binding</keyword>
<dbReference type="InterPro" id="IPR044068">
    <property type="entry name" value="CB"/>
</dbReference>
<dbReference type="EMBL" id="JACGXP010000001">
    <property type="protein sequence ID" value="MBA8988890.1"/>
    <property type="molecule type" value="Genomic_DNA"/>
</dbReference>
<proteinExistence type="inferred from homology"/>
<dbReference type="AlphaFoldDB" id="A0AAW3T2M6"/>
<dbReference type="InterPro" id="IPR013762">
    <property type="entry name" value="Integrase-like_cat_sf"/>
</dbReference>
<dbReference type="GO" id="GO:0015074">
    <property type="term" value="P:DNA integration"/>
    <property type="evidence" value="ECO:0007669"/>
    <property type="project" value="UniProtKB-KW"/>
</dbReference>
<keyword evidence="2" id="KW-0229">DNA integration</keyword>
<dbReference type="GO" id="GO:0006310">
    <property type="term" value="P:DNA recombination"/>
    <property type="evidence" value="ECO:0007669"/>
    <property type="project" value="UniProtKB-KW"/>
</dbReference>
<dbReference type="GO" id="GO:0003677">
    <property type="term" value="F:DNA binding"/>
    <property type="evidence" value="ECO:0007669"/>
    <property type="project" value="UniProtKB-UniRule"/>
</dbReference>
<dbReference type="InterPro" id="IPR010998">
    <property type="entry name" value="Integrase_recombinase_N"/>
</dbReference>
<dbReference type="InterPro" id="IPR011010">
    <property type="entry name" value="DNA_brk_join_enz"/>
</dbReference>
<dbReference type="PANTHER" id="PTHR30629">
    <property type="entry name" value="PROPHAGE INTEGRASE"/>
    <property type="match status" value="1"/>
</dbReference>
<evidence type="ECO:0000256" key="1">
    <source>
        <dbReference type="ARBA" id="ARBA00008857"/>
    </source>
</evidence>
<feature type="domain" description="Tyr recombinase" evidence="6">
    <location>
        <begin position="186"/>
        <end position="393"/>
    </location>
</feature>